<reference evidence="11 12" key="1">
    <citation type="submission" date="2020-05" db="EMBL/GenBank/DDBJ databases">
        <title>Identification and distribution of gene clusters putatively required for synthesis of sphingolipid metabolism inhibitors in phylogenetically diverse species of the filamentous fungus Fusarium.</title>
        <authorList>
            <person name="Kim H.-S."/>
            <person name="Busman M."/>
            <person name="Brown D.W."/>
            <person name="Divon H."/>
            <person name="Uhlig S."/>
            <person name="Proctor R.H."/>
        </authorList>
    </citation>
    <scope>NUCLEOTIDE SEQUENCE [LARGE SCALE GENOMIC DNA]</scope>
    <source>
        <strain evidence="11 12">NRRL 25196</strain>
    </source>
</reference>
<dbReference type="Pfam" id="PF00173">
    <property type="entry name" value="Cyt-b5"/>
    <property type="match status" value="1"/>
</dbReference>
<evidence type="ECO:0000256" key="8">
    <source>
        <dbReference type="ARBA" id="ARBA00023797"/>
    </source>
</evidence>
<dbReference type="PANTHER" id="PTHR19384">
    <property type="entry name" value="NITRIC OXIDE SYNTHASE-RELATED"/>
    <property type="match status" value="1"/>
</dbReference>
<name>A0A8H5JRQ6_9HYPO</name>
<evidence type="ECO:0000256" key="3">
    <source>
        <dbReference type="ARBA" id="ARBA00022630"/>
    </source>
</evidence>
<dbReference type="InterPro" id="IPR037217">
    <property type="entry name" value="Trp/Indoleamine_2_3_dOase-like"/>
</dbReference>
<organism evidence="11 12">
    <name type="scientific">Fusarium napiforme</name>
    <dbReference type="NCBI Taxonomy" id="42672"/>
    <lineage>
        <taxon>Eukaryota</taxon>
        <taxon>Fungi</taxon>
        <taxon>Dikarya</taxon>
        <taxon>Ascomycota</taxon>
        <taxon>Pezizomycotina</taxon>
        <taxon>Sordariomycetes</taxon>
        <taxon>Hypocreomycetidae</taxon>
        <taxon>Hypocreales</taxon>
        <taxon>Nectriaceae</taxon>
        <taxon>Fusarium</taxon>
        <taxon>Fusarium fujikuroi species complex</taxon>
    </lineage>
</organism>
<evidence type="ECO:0000259" key="10">
    <source>
        <dbReference type="PROSITE" id="PS50255"/>
    </source>
</evidence>
<feature type="compositionally biased region" description="Low complexity" evidence="9">
    <location>
        <begin position="1636"/>
        <end position="1649"/>
    </location>
</feature>
<feature type="compositionally biased region" description="Gly residues" evidence="9">
    <location>
        <begin position="11"/>
        <end position="23"/>
    </location>
</feature>
<dbReference type="InterPro" id="IPR001199">
    <property type="entry name" value="Cyt_B5-like_heme/steroid-bd"/>
</dbReference>
<dbReference type="SUPFAM" id="SSF55856">
    <property type="entry name" value="Cytochrome b5-like heme/steroid binding domain"/>
    <property type="match status" value="1"/>
</dbReference>
<dbReference type="PRINTS" id="PR00371">
    <property type="entry name" value="FPNCR"/>
</dbReference>
<feature type="domain" description="Cytochrome b5 heme-binding" evidence="10">
    <location>
        <begin position="1001"/>
        <end position="1082"/>
    </location>
</feature>
<evidence type="ECO:0000256" key="6">
    <source>
        <dbReference type="ARBA" id="ARBA00023002"/>
    </source>
</evidence>
<evidence type="ECO:0000256" key="1">
    <source>
        <dbReference type="ARBA" id="ARBA00001974"/>
    </source>
</evidence>
<evidence type="ECO:0000256" key="2">
    <source>
        <dbReference type="ARBA" id="ARBA00007119"/>
    </source>
</evidence>
<comment type="similarity">
    <text evidence="2">Belongs to the indoleamine 2,3-dioxygenase family.</text>
</comment>
<feature type="compositionally biased region" description="Polar residues" evidence="9">
    <location>
        <begin position="1577"/>
        <end position="1587"/>
    </location>
</feature>
<dbReference type="InterPro" id="IPR029063">
    <property type="entry name" value="SAM-dependent_MTases_sf"/>
</dbReference>
<comment type="cofactor">
    <cofactor evidence="1">
        <name>FAD</name>
        <dbReference type="ChEBI" id="CHEBI:57692"/>
    </cofactor>
</comment>
<dbReference type="SUPFAM" id="SSF140959">
    <property type="entry name" value="Indolic compounds 2,3-dioxygenase-like"/>
    <property type="match status" value="1"/>
</dbReference>
<dbReference type="Pfam" id="PF00667">
    <property type="entry name" value="FAD_binding_1"/>
    <property type="match status" value="1"/>
</dbReference>
<dbReference type="Gene3D" id="3.40.50.80">
    <property type="entry name" value="Nucleotide-binding domain of ferredoxin-NADP reductase (FNR) module"/>
    <property type="match status" value="1"/>
</dbReference>
<keyword evidence="12" id="KW-1185">Reference proteome</keyword>
<keyword evidence="4" id="KW-0479">Metal-binding</keyword>
<dbReference type="GO" id="GO:0046872">
    <property type="term" value="F:metal ion binding"/>
    <property type="evidence" value="ECO:0007669"/>
    <property type="project" value="UniProtKB-KW"/>
</dbReference>
<keyword evidence="6" id="KW-0560">Oxidoreductase</keyword>
<dbReference type="GO" id="GO:0010181">
    <property type="term" value="F:FMN binding"/>
    <property type="evidence" value="ECO:0007669"/>
    <property type="project" value="TreeGrafter"/>
</dbReference>
<dbReference type="Gene3D" id="3.40.50.150">
    <property type="entry name" value="Vaccinia Virus protein VP39"/>
    <property type="match status" value="1"/>
</dbReference>
<dbReference type="Pfam" id="PF00175">
    <property type="entry name" value="NAD_binding_1"/>
    <property type="match status" value="1"/>
</dbReference>
<dbReference type="InterPro" id="IPR046797">
    <property type="entry name" value="PDDEXK_12"/>
</dbReference>
<feature type="compositionally biased region" description="Low complexity" evidence="9">
    <location>
        <begin position="1588"/>
        <end position="1601"/>
    </location>
</feature>
<keyword evidence="3" id="KW-0285">Flavoprotein</keyword>
<evidence type="ECO:0000256" key="5">
    <source>
        <dbReference type="ARBA" id="ARBA00022827"/>
    </source>
</evidence>
<dbReference type="SMART" id="SM01117">
    <property type="entry name" value="Cyt-b5"/>
    <property type="match status" value="1"/>
</dbReference>
<dbReference type="GO" id="GO:0016702">
    <property type="term" value="F:oxidoreductase activity, acting on single donors with incorporation of molecular oxygen, incorporation of two atoms of oxygen"/>
    <property type="evidence" value="ECO:0007669"/>
    <property type="project" value="UniProtKB-ARBA"/>
</dbReference>
<dbReference type="PROSITE" id="PS50255">
    <property type="entry name" value="CYTOCHROME_B5_2"/>
    <property type="match status" value="1"/>
</dbReference>
<evidence type="ECO:0000313" key="11">
    <source>
        <dbReference type="EMBL" id="KAF5560188.1"/>
    </source>
</evidence>
<dbReference type="GO" id="GO:0005829">
    <property type="term" value="C:cytosol"/>
    <property type="evidence" value="ECO:0007669"/>
    <property type="project" value="TreeGrafter"/>
</dbReference>
<proteinExistence type="inferred from homology"/>
<dbReference type="InterPro" id="IPR003097">
    <property type="entry name" value="CysJ-like_FAD-binding"/>
</dbReference>
<dbReference type="PANTHER" id="PTHR19384:SF17">
    <property type="entry name" value="NADPH--CYTOCHROME P450 REDUCTASE"/>
    <property type="match status" value="1"/>
</dbReference>
<feature type="region of interest" description="Disordered" evidence="9">
    <location>
        <begin position="1630"/>
        <end position="1675"/>
    </location>
</feature>
<dbReference type="InterPro" id="IPR023173">
    <property type="entry name" value="NADPH_Cyt_P450_Rdtase_alpha"/>
</dbReference>
<dbReference type="Gene3D" id="1.20.990.10">
    <property type="entry name" value="NADPH-cytochrome p450 Reductase, Chain A, domain 3"/>
    <property type="match status" value="1"/>
</dbReference>
<dbReference type="SUPFAM" id="SSF63380">
    <property type="entry name" value="Riboflavin synthase domain-like"/>
    <property type="match status" value="1"/>
</dbReference>
<evidence type="ECO:0000313" key="12">
    <source>
        <dbReference type="Proteomes" id="UP000574317"/>
    </source>
</evidence>
<accession>A0A8H5JRQ6</accession>
<dbReference type="GO" id="GO:0019441">
    <property type="term" value="P:L-tryptophan catabolic process to kynurenine"/>
    <property type="evidence" value="ECO:0007669"/>
    <property type="project" value="InterPro"/>
</dbReference>
<dbReference type="CDD" id="cd02440">
    <property type="entry name" value="AdoMet_MTases"/>
    <property type="match status" value="1"/>
</dbReference>
<keyword evidence="5" id="KW-0274">FAD</keyword>
<keyword evidence="7" id="KW-0408">Iron</keyword>
<dbReference type="Pfam" id="PF13489">
    <property type="entry name" value="Methyltransf_23"/>
    <property type="match status" value="1"/>
</dbReference>
<dbReference type="Pfam" id="PF20516">
    <property type="entry name" value="PDDEXK_12"/>
    <property type="match status" value="1"/>
</dbReference>
<dbReference type="Gene3D" id="2.40.30.10">
    <property type="entry name" value="Translation factors"/>
    <property type="match status" value="1"/>
</dbReference>
<feature type="region of interest" description="Disordered" evidence="9">
    <location>
        <begin position="1"/>
        <end position="28"/>
    </location>
</feature>
<dbReference type="SUPFAM" id="SSF52343">
    <property type="entry name" value="Ferredoxin reductase-like, C-terminal NADP-linked domain"/>
    <property type="match status" value="1"/>
</dbReference>
<dbReference type="SUPFAM" id="SSF53335">
    <property type="entry name" value="S-adenosyl-L-methionine-dependent methyltransferases"/>
    <property type="match status" value="1"/>
</dbReference>
<dbReference type="GO" id="GO:0050660">
    <property type="term" value="F:flavin adenine dinucleotide binding"/>
    <property type="evidence" value="ECO:0007669"/>
    <property type="project" value="TreeGrafter"/>
</dbReference>
<dbReference type="InterPro" id="IPR001433">
    <property type="entry name" value="OxRdtase_FAD/NAD-bd"/>
</dbReference>
<protein>
    <recommendedName>
        <fullName evidence="8">NADPH--hemoprotein reductase</fullName>
        <ecNumber evidence="8">1.6.2.4</ecNumber>
    </recommendedName>
</protein>
<feature type="region of interest" description="Disordered" evidence="9">
    <location>
        <begin position="1570"/>
        <end position="1614"/>
    </location>
</feature>
<dbReference type="InterPro" id="IPR000898">
    <property type="entry name" value="Indolamine_dOase"/>
</dbReference>
<dbReference type="GO" id="GO:0003958">
    <property type="term" value="F:NADPH-hemoprotein reductase activity"/>
    <property type="evidence" value="ECO:0007669"/>
    <property type="project" value="UniProtKB-EC"/>
</dbReference>
<dbReference type="Pfam" id="PF01231">
    <property type="entry name" value="IDO"/>
    <property type="match status" value="1"/>
</dbReference>
<evidence type="ECO:0000256" key="4">
    <source>
        <dbReference type="ARBA" id="ARBA00022723"/>
    </source>
</evidence>
<dbReference type="Gene3D" id="1.20.58.480">
    <property type="match status" value="1"/>
</dbReference>
<dbReference type="InterPro" id="IPR017938">
    <property type="entry name" value="Riboflavin_synthase-like_b-brl"/>
</dbReference>
<evidence type="ECO:0000256" key="9">
    <source>
        <dbReference type="SAM" id="MobiDB-lite"/>
    </source>
</evidence>
<dbReference type="EC" id="1.6.2.4" evidence="8"/>
<gene>
    <name evidence="11" type="ORF">FNAPI_4356</name>
</gene>
<comment type="caution">
    <text evidence="11">The sequence shown here is derived from an EMBL/GenBank/DDBJ whole genome shotgun (WGS) entry which is preliminary data.</text>
</comment>
<dbReference type="Gene3D" id="3.10.120.10">
    <property type="entry name" value="Cytochrome b5-like heme/steroid binding domain"/>
    <property type="match status" value="1"/>
</dbReference>
<dbReference type="InterPro" id="IPR036400">
    <property type="entry name" value="Cyt_B5-like_heme/steroid_sf"/>
</dbReference>
<sequence>MSISSCPVSGSVGGECPVGGGSSRSGQTRRGCAFSAAAQPGDLHAAFDIPRGIDTEEWLRARERKTINELLYADYPSREEVDSVKSQQELDAMNASDHDLLAIALGAPARQVLQRAQEIGPQTGWRDGYLSVEHGFCPPDYEEPIAALARSPGRIWSDLCERMPGCCARGRVREAVAALPLVEGTEENIPDQALWGAVVALGMLCSIYRFEDKHDGKHGLAITDGSTTKPQCPMGDDLCEELEGIPLCIALPYYQVSRRMGRTLPHLSFPDQASYNLRIRDVKSNTPYLARFDNTDLRWPMFGERAEVAFLKGCADTSGKSSRSTTSRQLTLPAASFQHGPDAIAACQEHVMTGNIEGLLHEMIRLKEILERMPNAFHSISPNPNAGDNYVSADKWVRWGLFSSPLSKRVPAASGLQFPPYLVMDAFLGRKTHASFLGVEALHLRAWLPSNHRAFIAAIQYHYSIPEFVQRSGDPRLMGVLEGIVEAYAGERGFMGVHRYKVFGILEVAAKTGRTATNGLSGAAGATRPWEETHRQFSDAMKERLEPFRGKLATEPHAMRGTFEECRYLAKIASCSSIDQDASRSTAMVTLDIRDTGITFAPGDRVAVMPLNSWEECAKMVAALGLDQHVREPVDTTGTWSRFEHHLSTITRTAHRQLTVIDILRHGHLAPITKELTVKVHELLHASSNTVLQVLATEEWPVRGSLGDLLQKAVLDTPSHIWNRAFNLEDLSWLSELVQLEVPRTYSISSHSNDLLPSTVDLTISRAEYELSPIFSQGQTVTRAGVASGFFNPRPLSPENSLLYEVLIGVSRPVAFQLPIDKMVPCAFFAGGSGIAPFRSFWQHRLATSGLSGGRNLLYLGVQSREKFCYEAELRELVNMGFMEVHLAFSRDRHGLAYDSVARDLVEKPTPPRYIDSLIVEQGNTICDMVMSKKQGGLGGHLYVCGSVSVFDSVMSGIRKAMYNYRTATMETVDLIINKAFAERRFMLDVFMSPKALPCNLPTISLSSLALHTGHRQESRMWIAVHGSVYDVTDFCPMHPGGTLIIKSNAGVDCTKSFDNLAHTNNPEVSSLLTRYFIGHLAPKPDYRDSDVSTLHDLWASYLRVTVETLVAHQFEMNDIMGESIDSPSAYDPNGISNIWLREGLPNTIAIRTFYDYQNRLLQGGLAALFGSKLEELVLRLSFNFANSGGPGAASKLPDILGTIARAKSGSDAVRSAKEISALGEFVCDPSSELRFQERGVLDFTAKCVQLDIELLEDLRQEACNGMDAFESIATVLDSFDGSNSDSTPVAALSSFLLQTLERMTHRLAMFYTQLARLSVYQPELEHNPARTRWAFIRRCIRDGTFFVMTRSRGSEIPMKGQPESYYINAKSLEKTTFDNILSQIKHVITSSTVEPPTTTVQPATVNDVHHKRVSTITKDGTVASSALRVNVGAVESMGSFMKKNEKAIRRLSSMPSQLQLEDLQKAIAMNDKPARQKVEAATALDTSISRFKPLELKTALDLDPNALVACKDQMLTARMRIMAGYEMMSCSASRLIEPVKCTSISSISFEEADELVVTNPQPLMERLKSIPDDESVPSSASCTTAQSRRSSFSGSSVTGSIAESFVPTPRPRPYETSMALKLKLEGLNRRSRGESISSRQSFISASSAMDLRRNRSPTKSPPGPQSPAAMGQVAEEQAAIEVDDDSDSSYSKSTGITDTESLRSSIMAFKWENGRRYHAYQDGSYWAPNDDRQQEAEDLMHEVYRIILGNSLYEAPIGDNPQKVLDIGCGTGIWAIEFADEHPSADVLGVDLSPIQPNFVPPNCRFEVDDITNEWTYPDDTFDFIHSRSMIGCLPNWTDFYRKAFKHTKPGGWVESVELWGNSKCDDDTLKPESPLHKWVEVFKKIESLTGKSFFWDDKMQESISDAGFINVSGRRIKVPIGTWPKDKTLKQWGAWNRHFLLQGLEGFSIRGLTEMLGWKYEDAQLFLADMRKELTNPALHAYLDVVIAWIKNLPQIYPRKLLQDIDTPTSAAGKHKRNNPIQAQDRSRPSLSPILSIDTGGFETLSRKMQQLNARADLEQTTWPQYETTNDHIDAPLSRPRANASIRNRSTSPLKRQFMQLRLDEGGLETKALTVDALEALPNPEAASLLRTMRRIGNGKGILPQDMHEQILQSHGVKEEDLDDWDLAFKDSDAFAHLPGRIPSAREIELLPGAARSTLICYAPRPHKHRSPRPTGSKMVDFRVYADSTQQNTKAAKCYEDFYCTAQPRYVNHTDFQPLKAPPIVLSTETKAGSNSDVAELQMGVWHAAQWAILRSSMLRSQDGACSTVQQTERVDQALSRLRFIPAVIVQGHRWLFLLSTRQGQKTILWKEYQFGSTSSVVETYQVVAGLRQLAAWADQACGSELVLDSC</sequence>
<dbReference type="Proteomes" id="UP000574317">
    <property type="component" value="Unassembled WGS sequence"/>
</dbReference>
<evidence type="ECO:0000256" key="7">
    <source>
        <dbReference type="ARBA" id="ARBA00023004"/>
    </source>
</evidence>
<dbReference type="InterPro" id="IPR001709">
    <property type="entry name" value="Flavoprot_Pyr_Nucl_cyt_Rdtase"/>
</dbReference>
<feature type="region of interest" description="Disordered" evidence="9">
    <location>
        <begin position="2011"/>
        <end position="2036"/>
    </location>
</feature>
<dbReference type="GO" id="GO:0020037">
    <property type="term" value="F:heme binding"/>
    <property type="evidence" value="ECO:0007669"/>
    <property type="project" value="InterPro"/>
</dbReference>
<dbReference type="InterPro" id="IPR039261">
    <property type="entry name" value="FNR_nucleotide-bd"/>
</dbReference>
<dbReference type="EMBL" id="JAAOAO010000159">
    <property type="protein sequence ID" value="KAF5560188.1"/>
    <property type="molecule type" value="Genomic_DNA"/>
</dbReference>